<feature type="active site" description="Glycyl thioester intermediate" evidence="7">
    <location>
        <position position="999"/>
    </location>
</feature>
<dbReference type="EC" id="2.3.2.26" evidence="2"/>
<dbReference type="GO" id="GO:0000209">
    <property type="term" value="P:protein polyubiquitination"/>
    <property type="evidence" value="ECO:0007669"/>
    <property type="project" value="InterPro"/>
</dbReference>
<dbReference type="InterPro" id="IPR044611">
    <property type="entry name" value="E3A/B/C-like"/>
</dbReference>
<dbReference type="Pfam" id="PF00632">
    <property type="entry name" value="HECT"/>
    <property type="match status" value="1"/>
</dbReference>
<dbReference type="GO" id="GO:0061630">
    <property type="term" value="F:ubiquitin protein ligase activity"/>
    <property type="evidence" value="ECO:0007669"/>
    <property type="project" value="UniProtKB-EC"/>
</dbReference>
<proteinExistence type="inferred from homology"/>
<dbReference type="PANTHER" id="PTHR45700:SF6">
    <property type="entry name" value="E3 UBIQUITIN-PROTEIN LIGASE UPL6"/>
    <property type="match status" value="1"/>
</dbReference>
<feature type="region of interest" description="Disordered" evidence="8">
    <location>
        <begin position="1"/>
        <end position="26"/>
    </location>
</feature>
<evidence type="ECO:0000256" key="4">
    <source>
        <dbReference type="ARBA" id="ARBA00022786"/>
    </source>
</evidence>
<dbReference type="EMBL" id="KV005707">
    <property type="protein sequence ID" value="KZV33660.1"/>
    <property type="molecule type" value="Genomic_DNA"/>
</dbReference>
<evidence type="ECO:0000256" key="7">
    <source>
        <dbReference type="PROSITE-ProRule" id="PRU00104"/>
    </source>
</evidence>
<evidence type="ECO:0000256" key="8">
    <source>
        <dbReference type="SAM" id="MobiDB-lite"/>
    </source>
</evidence>
<dbReference type="Gene3D" id="3.30.2410.10">
    <property type="entry name" value="Hect, E3 ligase catalytic domain"/>
    <property type="match status" value="1"/>
</dbReference>
<dbReference type="FunFam" id="3.30.2160.10:FF:000002">
    <property type="entry name" value="Putative Ubiquitin-protein ligase E3C"/>
    <property type="match status" value="1"/>
</dbReference>
<keyword evidence="3" id="KW-0808">Transferase</keyword>
<dbReference type="AlphaFoldDB" id="A0A2Z7BH97"/>
<dbReference type="GO" id="GO:0006511">
    <property type="term" value="P:ubiquitin-dependent protein catabolic process"/>
    <property type="evidence" value="ECO:0007669"/>
    <property type="project" value="TreeGrafter"/>
</dbReference>
<keyword evidence="4 7" id="KW-0833">Ubl conjugation pathway</keyword>
<dbReference type="InterPro" id="IPR000569">
    <property type="entry name" value="HECT_dom"/>
</dbReference>
<dbReference type="SMART" id="SM00119">
    <property type="entry name" value="HECTc"/>
    <property type="match status" value="1"/>
</dbReference>
<evidence type="ECO:0000313" key="10">
    <source>
        <dbReference type="EMBL" id="KZV33660.1"/>
    </source>
</evidence>
<accession>A0A2Z7BH97</accession>
<comment type="function">
    <text evidence="5">Probable E3 ubiquitin-protein ligase which mediates ubiquitination and subsequent proteasomal degradation of target proteins.</text>
</comment>
<comment type="catalytic activity">
    <reaction evidence="1">
        <text>S-ubiquitinyl-[E2 ubiquitin-conjugating enzyme]-L-cysteine + [acceptor protein]-L-lysine = [E2 ubiquitin-conjugating enzyme]-L-cysteine + N(6)-ubiquitinyl-[acceptor protein]-L-lysine.</text>
        <dbReference type="EC" id="2.3.2.26"/>
    </reaction>
</comment>
<dbReference type="SUPFAM" id="SSF56204">
    <property type="entry name" value="Hect, E3 ligase catalytic domain"/>
    <property type="match status" value="1"/>
</dbReference>
<dbReference type="Gene3D" id="3.30.2160.10">
    <property type="entry name" value="Hect, E3 ligase catalytic domain"/>
    <property type="match status" value="1"/>
</dbReference>
<dbReference type="CDD" id="cd00078">
    <property type="entry name" value="HECTc"/>
    <property type="match status" value="1"/>
</dbReference>
<dbReference type="PROSITE" id="PS50237">
    <property type="entry name" value="HECT"/>
    <property type="match status" value="1"/>
</dbReference>
<gene>
    <name evidence="10" type="ORF">F511_12359</name>
</gene>
<dbReference type="Proteomes" id="UP000250235">
    <property type="component" value="Unassembled WGS sequence"/>
</dbReference>
<dbReference type="PROSITE" id="PS50096">
    <property type="entry name" value="IQ"/>
    <property type="match status" value="1"/>
</dbReference>
<organism evidence="10 11">
    <name type="scientific">Dorcoceras hygrometricum</name>
    <dbReference type="NCBI Taxonomy" id="472368"/>
    <lineage>
        <taxon>Eukaryota</taxon>
        <taxon>Viridiplantae</taxon>
        <taxon>Streptophyta</taxon>
        <taxon>Embryophyta</taxon>
        <taxon>Tracheophyta</taxon>
        <taxon>Spermatophyta</taxon>
        <taxon>Magnoliopsida</taxon>
        <taxon>eudicotyledons</taxon>
        <taxon>Gunneridae</taxon>
        <taxon>Pentapetalae</taxon>
        <taxon>asterids</taxon>
        <taxon>lamiids</taxon>
        <taxon>Lamiales</taxon>
        <taxon>Gesneriaceae</taxon>
        <taxon>Didymocarpoideae</taxon>
        <taxon>Trichosporeae</taxon>
        <taxon>Loxocarpinae</taxon>
        <taxon>Dorcoceras</taxon>
    </lineage>
</organism>
<evidence type="ECO:0000259" key="9">
    <source>
        <dbReference type="PROSITE" id="PS50237"/>
    </source>
</evidence>
<dbReference type="Gene3D" id="3.90.1750.10">
    <property type="entry name" value="Hect, E3 ligase catalytic domains"/>
    <property type="match status" value="1"/>
</dbReference>
<name>A0A2Z7BH97_9LAMI</name>
<feature type="domain" description="HECT" evidence="9">
    <location>
        <begin position="690"/>
        <end position="1031"/>
    </location>
</feature>
<evidence type="ECO:0000256" key="5">
    <source>
        <dbReference type="ARBA" id="ARBA00057703"/>
    </source>
</evidence>
<protein>
    <recommendedName>
        <fullName evidence="2">HECT-type E3 ubiquitin transferase</fullName>
        <ecNumber evidence="2">2.3.2.26</ecNumber>
    </recommendedName>
</protein>
<dbReference type="OrthoDB" id="8068875at2759"/>
<evidence type="ECO:0000256" key="1">
    <source>
        <dbReference type="ARBA" id="ARBA00000885"/>
    </source>
</evidence>
<dbReference type="InterPro" id="IPR035983">
    <property type="entry name" value="Hect_E3_ubiquitin_ligase"/>
</dbReference>
<evidence type="ECO:0000256" key="2">
    <source>
        <dbReference type="ARBA" id="ARBA00012485"/>
    </source>
</evidence>
<reference evidence="10 11" key="1">
    <citation type="journal article" date="2015" name="Proc. Natl. Acad. Sci. U.S.A.">
        <title>The resurrection genome of Boea hygrometrica: A blueprint for survival of dehydration.</title>
        <authorList>
            <person name="Xiao L."/>
            <person name="Yang G."/>
            <person name="Zhang L."/>
            <person name="Yang X."/>
            <person name="Zhao S."/>
            <person name="Ji Z."/>
            <person name="Zhou Q."/>
            <person name="Hu M."/>
            <person name="Wang Y."/>
            <person name="Chen M."/>
            <person name="Xu Y."/>
            <person name="Jin H."/>
            <person name="Xiao X."/>
            <person name="Hu G."/>
            <person name="Bao F."/>
            <person name="Hu Y."/>
            <person name="Wan P."/>
            <person name="Li L."/>
            <person name="Deng X."/>
            <person name="Kuang T."/>
            <person name="Xiang C."/>
            <person name="Zhu J.K."/>
            <person name="Oliver M.J."/>
            <person name="He Y."/>
        </authorList>
    </citation>
    <scope>NUCLEOTIDE SEQUENCE [LARGE SCALE GENOMIC DNA]</scope>
    <source>
        <strain evidence="11">cv. XS01</strain>
    </source>
</reference>
<keyword evidence="11" id="KW-1185">Reference proteome</keyword>
<feature type="compositionally biased region" description="Basic and acidic residues" evidence="8">
    <location>
        <begin position="8"/>
        <end position="26"/>
    </location>
</feature>
<dbReference type="CDD" id="cd23767">
    <property type="entry name" value="IQCD"/>
    <property type="match status" value="1"/>
</dbReference>
<sequence length="1031" mass="118425">MFFSGDPSNRKRVDLGGRSSKERDRQKLVEQTRLERNRRMWLRQQNSAALKIQKCFRGRKVVNAERSKVREEFFMTYGEFCQDVNRQCFGPDSNYLRQLLFFFNPKYVPDVTALMGTCRLLCEFVGGRVEEVVRLCAGTDYSLKRGLVEYRVKKLTFACIWSIYENRDQLLWELEKSDTPAYVFLKAVILLTDRRLPWSCNLVRYLVQRNIYSMLREIILVGKKKVQGSNGIISSLEHVLAIFISHGGLESCTCPSSDPRQSFSSQILTIPFLWQLFPHLKEIFAAPGLSENYVHKMALCVRDHNNVLPPDISTDSPSYACLLENLLEAAGFTVTQPGSFTWAIYFASVATLLLQELPFVQTSNQGGKDGEDSAMTELEMTIDDEFSKEVINKELRQNILTAIGPRFLLQLINVLLGWISTSSGAYNGRPDDKEVAAIGAACAFLLATFNLLPLEKYMTVLAYRTELVPTIWNFMKRCHENVMWPSLSQQPANLPPDKPVWLLLLAVFCPVYKYMLTIVDNEEFYEQQKPLSLMDIRFLIVFLKQDLWHILCQNSKETSNITKSADDTYALKRHSVDALQHRVSVVVSELLSQLQDWNNRREFTSPRDFNADGASEMFMAQATTENTKAYDILKQAPFLVPFTTRAKIFNSQLAAMKERNNAHAIFTRNRFKIRRNNILEDAFSQLNALAEEDLRGVIRITFVNEFGVEEAGIDGGGIFKDFMENITQAAFDIQYGLFKETVDHLLYPNPGSGMVHEQHLLYFHFLGTVLAKAMFEGILVDIPFATFFLSKLKQKYNYLNDLPSLDPELYRHLIFLKHYQGDISELELYFVIVNDDYGKQTEEELLPGGKSLRVTNENVITFIHLVANHRLNFQIRQQSSHFLRGFQLLIQKDWIDMFNEHELQLLISGSMDGCDVDDLRVHTNYTGGYHEDHYVIKMFWEVIHNLSLADQRMFLKFATGCSRGPFLGFKYLEPSFCIQRTSGNASEEALERLPTAATCMNLLKLPPYRSKQQMEQKLLYAISSDAGFDLS</sequence>
<comment type="similarity">
    <text evidence="6">Belongs to the UPL family.</text>
</comment>
<evidence type="ECO:0000313" key="11">
    <source>
        <dbReference type="Proteomes" id="UP000250235"/>
    </source>
</evidence>
<evidence type="ECO:0000256" key="6">
    <source>
        <dbReference type="ARBA" id="ARBA00061247"/>
    </source>
</evidence>
<dbReference type="FunFam" id="3.30.2410.10:FF:000011">
    <property type="entry name" value="Putative Ubiquitin-protein ligase E3C"/>
    <property type="match status" value="1"/>
</dbReference>
<evidence type="ECO:0000256" key="3">
    <source>
        <dbReference type="ARBA" id="ARBA00022679"/>
    </source>
</evidence>
<dbReference type="PANTHER" id="PTHR45700">
    <property type="entry name" value="UBIQUITIN-PROTEIN LIGASE E3C"/>
    <property type="match status" value="1"/>
</dbReference>